<dbReference type="OrthoDB" id="284357at2759"/>
<dbReference type="GO" id="GO:0005737">
    <property type="term" value="C:cytoplasm"/>
    <property type="evidence" value="ECO:0007669"/>
    <property type="project" value="TreeGrafter"/>
</dbReference>
<comment type="caution">
    <text evidence="5">The sequence shown here is derived from an EMBL/GenBank/DDBJ whole genome shotgun (WGS) entry which is preliminary data.</text>
</comment>
<evidence type="ECO:0000256" key="2">
    <source>
        <dbReference type="ARBA" id="ARBA00015319"/>
    </source>
</evidence>
<evidence type="ECO:0000313" key="6">
    <source>
        <dbReference type="Proteomes" id="UP000299102"/>
    </source>
</evidence>
<keyword evidence="6" id="KW-1185">Reference proteome</keyword>
<dbReference type="STRING" id="151549.A0A4C1VXP7"/>
<evidence type="ECO:0000256" key="1">
    <source>
        <dbReference type="ARBA" id="ARBA00010230"/>
    </source>
</evidence>
<dbReference type="InterPro" id="IPR005375">
    <property type="entry name" value="UFM1"/>
</dbReference>
<dbReference type="GO" id="GO:1990592">
    <property type="term" value="P:protein K69-linked ufmylation"/>
    <property type="evidence" value="ECO:0007669"/>
    <property type="project" value="TreeGrafter"/>
</dbReference>
<dbReference type="Pfam" id="PF03671">
    <property type="entry name" value="Ufm1"/>
    <property type="match status" value="1"/>
</dbReference>
<proteinExistence type="inferred from homology"/>
<evidence type="ECO:0000313" key="5">
    <source>
        <dbReference type="EMBL" id="GBP42595.1"/>
    </source>
</evidence>
<dbReference type="InterPro" id="IPR029071">
    <property type="entry name" value="Ubiquitin-like_domsf"/>
</dbReference>
<evidence type="ECO:0000256" key="3">
    <source>
        <dbReference type="ARBA" id="ARBA00022499"/>
    </source>
</evidence>
<dbReference type="AlphaFoldDB" id="A0A4C1VXP7"/>
<dbReference type="Gene3D" id="3.10.20.90">
    <property type="entry name" value="Phosphatidylinositol 3-kinase Catalytic Subunit, Chain A, domain 1"/>
    <property type="match status" value="1"/>
</dbReference>
<organism evidence="5 6">
    <name type="scientific">Eumeta variegata</name>
    <name type="common">Bagworm moth</name>
    <name type="synonym">Eumeta japonica</name>
    <dbReference type="NCBI Taxonomy" id="151549"/>
    <lineage>
        <taxon>Eukaryota</taxon>
        <taxon>Metazoa</taxon>
        <taxon>Ecdysozoa</taxon>
        <taxon>Arthropoda</taxon>
        <taxon>Hexapoda</taxon>
        <taxon>Insecta</taxon>
        <taxon>Pterygota</taxon>
        <taxon>Neoptera</taxon>
        <taxon>Endopterygota</taxon>
        <taxon>Lepidoptera</taxon>
        <taxon>Glossata</taxon>
        <taxon>Ditrysia</taxon>
        <taxon>Tineoidea</taxon>
        <taxon>Psychidae</taxon>
        <taxon>Oiketicinae</taxon>
        <taxon>Eumeta</taxon>
    </lineage>
</organism>
<accession>A0A4C1VXP7</accession>
<protein>
    <recommendedName>
        <fullName evidence="2">Ubiquitin-fold modifier 1</fullName>
    </recommendedName>
</protein>
<sequence>MCASMNMAELTLPPPAPRGIAVYAFCYCFILKFAAEEFRVDPATSAVITDDGIGINPQQTAGKQGRRVIRIESNGQKRDMKKIRKSEKARSKSLKSPPVKRLCQEMGLEHEVLLYYTEVPWLSREQVLKQSLEKEMWVWSPFLIDADNISDEDLIKDDIIDTRSKEVLKAEFYAKDLGEFWYSSS</sequence>
<evidence type="ECO:0000256" key="4">
    <source>
        <dbReference type="ARBA" id="ARBA00022786"/>
    </source>
</evidence>
<dbReference type="GO" id="GO:0005634">
    <property type="term" value="C:nucleus"/>
    <property type="evidence" value="ECO:0007669"/>
    <property type="project" value="TreeGrafter"/>
</dbReference>
<dbReference type="PANTHER" id="PTHR15825:SF0">
    <property type="entry name" value="UBIQUITIN-FOLD MODIFIER 1"/>
    <property type="match status" value="1"/>
</dbReference>
<keyword evidence="3" id="KW-1017">Isopeptide bond</keyword>
<keyword evidence="4" id="KW-0833">Ubl conjugation pathway</keyword>
<reference evidence="5 6" key="1">
    <citation type="journal article" date="2019" name="Commun. Biol.">
        <title>The bagworm genome reveals a unique fibroin gene that provides high tensile strength.</title>
        <authorList>
            <person name="Kono N."/>
            <person name="Nakamura H."/>
            <person name="Ohtoshi R."/>
            <person name="Tomita M."/>
            <person name="Numata K."/>
            <person name="Arakawa K."/>
        </authorList>
    </citation>
    <scope>NUCLEOTIDE SEQUENCE [LARGE SCALE GENOMIC DNA]</scope>
</reference>
<comment type="similarity">
    <text evidence="1">Belongs to the UFM1 family.</text>
</comment>
<dbReference type="SUPFAM" id="SSF54236">
    <property type="entry name" value="Ubiquitin-like"/>
    <property type="match status" value="1"/>
</dbReference>
<gene>
    <name evidence="5" type="ORF">EVAR_87146_1</name>
</gene>
<name>A0A4C1VXP7_EUMVA</name>
<dbReference type="EMBL" id="BGZK01000421">
    <property type="protein sequence ID" value="GBP42595.1"/>
    <property type="molecule type" value="Genomic_DNA"/>
</dbReference>
<dbReference type="PANTHER" id="PTHR15825">
    <property type="entry name" value="UBIQUITIN-FOLD MODIFIER 1"/>
    <property type="match status" value="1"/>
</dbReference>
<dbReference type="Proteomes" id="UP000299102">
    <property type="component" value="Unassembled WGS sequence"/>
</dbReference>